<keyword evidence="3" id="KW-1185">Reference proteome</keyword>
<name>A0A9P5CPS3_CRYP1</name>
<proteinExistence type="predicted"/>
<organism evidence="2 3">
    <name type="scientific">Cryphonectria parasitica (strain ATCC 38755 / EP155)</name>
    <dbReference type="NCBI Taxonomy" id="660469"/>
    <lineage>
        <taxon>Eukaryota</taxon>
        <taxon>Fungi</taxon>
        <taxon>Dikarya</taxon>
        <taxon>Ascomycota</taxon>
        <taxon>Pezizomycotina</taxon>
        <taxon>Sordariomycetes</taxon>
        <taxon>Sordariomycetidae</taxon>
        <taxon>Diaporthales</taxon>
        <taxon>Cryphonectriaceae</taxon>
        <taxon>Cryphonectria-Endothia species complex</taxon>
        <taxon>Cryphonectria</taxon>
    </lineage>
</organism>
<dbReference type="AlphaFoldDB" id="A0A9P5CPS3"/>
<dbReference type="EMBL" id="MU032347">
    <property type="protein sequence ID" value="KAF3765722.1"/>
    <property type="molecule type" value="Genomic_DNA"/>
</dbReference>
<evidence type="ECO:0000313" key="2">
    <source>
        <dbReference type="EMBL" id="KAF3765722.1"/>
    </source>
</evidence>
<reference evidence="2" key="1">
    <citation type="journal article" date="2020" name="Phytopathology">
        <title>Genome sequence of the chestnut blight fungus Cryphonectria parasitica EP155: A fundamental resource for an archetypical invasive plant pathogen.</title>
        <authorList>
            <person name="Crouch J.A."/>
            <person name="Dawe A."/>
            <person name="Aerts A."/>
            <person name="Barry K."/>
            <person name="Churchill A.C.L."/>
            <person name="Grimwood J."/>
            <person name="Hillman B."/>
            <person name="Milgroom M.G."/>
            <person name="Pangilinan J."/>
            <person name="Smith M."/>
            <person name="Salamov A."/>
            <person name="Schmutz J."/>
            <person name="Yadav J."/>
            <person name="Grigoriev I.V."/>
            <person name="Nuss D."/>
        </authorList>
    </citation>
    <scope>NUCLEOTIDE SEQUENCE</scope>
    <source>
        <strain evidence="2">EP155</strain>
    </source>
</reference>
<feature type="region of interest" description="Disordered" evidence="1">
    <location>
        <begin position="24"/>
        <end position="111"/>
    </location>
</feature>
<comment type="caution">
    <text evidence="2">The sequence shown here is derived from an EMBL/GenBank/DDBJ whole genome shotgun (WGS) entry which is preliminary data.</text>
</comment>
<feature type="compositionally biased region" description="Polar residues" evidence="1">
    <location>
        <begin position="73"/>
        <end position="82"/>
    </location>
</feature>
<sequence length="111" mass="11301">MPSLNTSIPLTNWGTDLSAASGDWSYDITSPTLDSTAFNSNTNTSGNNNNSASAYNSGAGTPIGAFTPGLFSRQDSGDSIYQYQERRPQPPFRPGLGGGGGGSSSSIGTSG</sequence>
<dbReference type="Proteomes" id="UP000803844">
    <property type="component" value="Unassembled WGS sequence"/>
</dbReference>
<dbReference type="GeneID" id="63836723"/>
<accession>A0A9P5CPS3</accession>
<gene>
    <name evidence="2" type="ORF">M406DRAFT_322055</name>
</gene>
<evidence type="ECO:0000256" key="1">
    <source>
        <dbReference type="SAM" id="MobiDB-lite"/>
    </source>
</evidence>
<evidence type="ECO:0000313" key="3">
    <source>
        <dbReference type="Proteomes" id="UP000803844"/>
    </source>
</evidence>
<protein>
    <submittedName>
        <fullName evidence="2">Uncharacterized protein</fullName>
    </submittedName>
</protein>
<feature type="compositionally biased region" description="Low complexity" evidence="1">
    <location>
        <begin position="35"/>
        <end position="60"/>
    </location>
</feature>
<dbReference type="RefSeq" id="XP_040776683.1">
    <property type="nucleotide sequence ID" value="XM_040919594.1"/>
</dbReference>